<reference evidence="3 4" key="1">
    <citation type="submission" date="2023-06" db="EMBL/GenBank/DDBJ databases">
        <title>Pelomonas sp. APW6 16S ribosomal RNA gene genome sequencing and assembly.</title>
        <authorList>
            <person name="Woo H."/>
        </authorList>
    </citation>
    <scope>NUCLEOTIDE SEQUENCE [LARGE SCALE GENOMIC DNA]</scope>
    <source>
        <strain evidence="3 4">APW6</strain>
    </source>
</reference>
<comment type="caution">
    <text evidence="3">The sequence shown here is derived from an EMBL/GenBank/DDBJ whole genome shotgun (WGS) entry which is preliminary data.</text>
</comment>
<keyword evidence="2" id="KW-0732">Signal</keyword>
<dbReference type="Proteomes" id="UP001238603">
    <property type="component" value="Unassembled WGS sequence"/>
</dbReference>
<feature type="signal peptide" evidence="2">
    <location>
        <begin position="1"/>
        <end position="44"/>
    </location>
</feature>
<feature type="chain" id="PRO_5047492379" evidence="2">
    <location>
        <begin position="45"/>
        <end position="213"/>
    </location>
</feature>
<evidence type="ECO:0000256" key="1">
    <source>
        <dbReference type="SAM" id="MobiDB-lite"/>
    </source>
</evidence>
<organism evidence="3 4">
    <name type="scientific">Roseateles subflavus</name>
    <dbReference type="NCBI Taxonomy" id="3053353"/>
    <lineage>
        <taxon>Bacteria</taxon>
        <taxon>Pseudomonadati</taxon>
        <taxon>Pseudomonadota</taxon>
        <taxon>Betaproteobacteria</taxon>
        <taxon>Burkholderiales</taxon>
        <taxon>Sphaerotilaceae</taxon>
        <taxon>Roseateles</taxon>
    </lineage>
</organism>
<dbReference type="EMBL" id="JASVDS010000008">
    <property type="protein sequence ID" value="MDL5034282.1"/>
    <property type="molecule type" value="Genomic_DNA"/>
</dbReference>
<keyword evidence="4" id="KW-1185">Reference proteome</keyword>
<protein>
    <submittedName>
        <fullName evidence="3">Uncharacterized protein</fullName>
    </submittedName>
</protein>
<proteinExistence type="predicted"/>
<dbReference type="RefSeq" id="WP_285984358.1">
    <property type="nucleotide sequence ID" value="NZ_JASVDS010000008.1"/>
</dbReference>
<name>A0ABT7LN31_9BURK</name>
<feature type="region of interest" description="Disordered" evidence="1">
    <location>
        <begin position="177"/>
        <end position="197"/>
    </location>
</feature>
<gene>
    <name evidence="3" type="ORF">QRD43_20440</name>
</gene>
<accession>A0ABT7LN31</accession>
<evidence type="ECO:0000313" key="3">
    <source>
        <dbReference type="EMBL" id="MDL5034282.1"/>
    </source>
</evidence>
<sequence length="213" mass="21817">MIDLTAKPRVSSPGQLGKLRRFFRQLAAGAMLAVFAAGVAPAFAQPSPSPCDQIKNALANGKSSANGVIAGSEASTKEATTNARACLEKIQNAISKMIPGMPSITPADFQQLLDAMMTRACQIVTTQIDSAGNVIQGTVSGASNRYIGDVNSAVNNATGGMLGGNVINTGQNVPITGIPGSGSNANPRAAPQPAAPRPDIWERLQCALSPSCK</sequence>
<evidence type="ECO:0000256" key="2">
    <source>
        <dbReference type="SAM" id="SignalP"/>
    </source>
</evidence>
<evidence type="ECO:0000313" key="4">
    <source>
        <dbReference type="Proteomes" id="UP001238603"/>
    </source>
</evidence>